<dbReference type="Pfam" id="PF11716">
    <property type="entry name" value="MDMPI_N"/>
    <property type="match status" value="1"/>
</dbReference>
<dbReference type="SUPFAM" id="SSF109854">
    <property type="entry name" value="DinB/YfiT-like putative metalloenzymes"/>
    <property type="match status" value="1"/>
</dbReference>
<dbReference type="AlphaFoldDB" id="A0A542XQL8"/>
<dbReference type="EMBL" id="BOQM01000026">
    <property type="protein sequence ID" value="GIM86632.1"/>
    <property type="molecule type" value="Genomic_DNA"/>
</dbReference>
<evidence type="ECO:0000313" key="4">
    <source>
        <dbReference type="Proteomes" id="UP000315983"/>
    </source>
</evidence>
<keyword evidence="5" id="KW-1185">Reference proteome</keyword>
<dbReference type="InterPro" id="IPR024344">
    <property type="entry name" value="MDMPI_metal-binding"/>
</dbReference>
<dbReference type="GeneID" id="93772498"/>
<feature type="domain" description="Mycothiol-dependent maleylpyruvate isomerase metal-binding" evidence="1">
    <location>
        <begin position="20"/>
        <end position="166"/>
    </location>
</feature>
<sequence>MVEQTPDNPPDTVPVVRAAFRDECARLVAELRDLTEADLHRPTTCPPWTVRELLAHVHTGVGRLAGMLAAPAPPRAQVDAAGYFGAAKFTPPVDAARIEGGHRAGRQLDAAALADDLDRVRRATLNAVDAQPPGRLVLTRHGDAMTMVEFLRTRVVEVGVHGLDLAAALDRQPWLTPAAAAVVADLLTGGRPVPAALNWDRLTLIRKTTGRTPLTHVEQAVIEAADFRWLTFSP</sequence>
<reference evidence="2 5" key="2">
    <citation type="submission" date="2021-03" db="EMBL/GenBank/DDBJ databases">
        <title>Whole genome shotgun sequence of Salinispora arenicola NBRC 105043.</title>
        <authorList>
            <person name="Komaki H."/>
            <person name="Tamura T."/>
        </authorList>
    </citation>
    <scope>NUCLEOTIDE SEQUENCE [LARGE SCALE GENOMIC DNA]</scope>
    <source>
        <strain evidence="2 5">NBRC 105043</strain>
    </source>
</reference>
<dbReference type="InterPro" id="IPR034660">
    <property type="entry name" value="DinB/YfiT-like"/>
</dbReference>
<dbReference type="RefSeq" id="WP_016812787.1">
    <property type="nucleotide sequence ID" value="NZ_BOQM01000026.1"/>
</dbReference>
<evidence type="ECO:0000313" key="5">
    <source>
        <dbReference type="Proteomes" id="UP000677457"/>
    </source>
</evidence>
<dbReference type="Proteomes" id="UP000677457">
    <property type="component" value="Unassembled WGS sequence"/>
</dbReference>
<dbReference type="GO" id="GO:0046872">
    <property type="term" value="F:metal ion binding"/>
    <property type="evidence" value="ECO:0007669"/>
    <property type="project" value="InterPro"/>
</dbReference>
<accession>A0A542XQL8</accession>
<dbReference type="InterPro" id="IPR017517">
    <property type="entry name" value="Maleyloyr_isom"/>
</dbReference>
<comment type="caution">
    <text evidence="3">The sequence shown here is derived from an EMBL/GenBank/DDBJ whole genome shotgun (WGS) entry which is preliminary data.</text>
</comment>
<protein>
    <submittedName>
        <fullName evidence="3">Uncharacterized protein (TIGR03083 family)</fullName>
    </submittedName>
</protein>
<organism evidence="3 4">
    <name type="scientific">Salinispora arenicola</name>
    <dbReference type="NCBI Taxonomy" id="168697"/>
    <lineage>
        <taxon>Bacteria</taxon>
        <taxon>Bacillati</taxon>
        <taxon>Actinomycetota</taxon>
        <taxon>Actinomycetes</taxon>
        <taxon>Micromonosporales</taxon>
        <taxon>Micromonosporaceae</taxon>
        <taxon>Salinispora</taxon>
    </lineage>
</organism>
<evidence type="ECO:0000313" key="2">
    <source>
        <dbReference type="EMBL" id="GIM86632.1"/>
    </source>
</evidence>
<evidence type="ECO:0000259" key="1">
    <source>
        <dbReference type="Pfam" id="PF11716"/>
    </source>
</evidence>
<dbReference type="NCBIfam" id="TIGR03083">
    <property type="entry name" value="maleylpyruvate isomerase family mycothiol-dependent enzyme"/>
    <property type="match status" value="1"/>
</dbReference>
<dbReference type="Proteomes" id="UP000315983">
    <property type="component" value="Unassembled WGS sequence"/>
</dbReference>
<reference evidence="3 4" key="1">
    <citation type="submission" date="2019-06" db="EMBL/GenBank/DDBJ databases">
        <title>Sequencing the genomes of 1000 actinobacteria strains.</title>
        <authorList>
            <person name="Klenk H.-P."/>
        </authorList>
    </citation>
    <scope>NUCLEOTIDE SEQUENCE [LARGE SCALE GENOMIC DNA]</scope>
    <source>
        <strain evidence="3 4">DSM 44819</strain>
    </source>
</reference>
<dbReference type="Gene3D" id="1.20.120.450">
    <property type="entry name" value="dinb family like domain"/>
    <property type="match status" value="1"/>
</dbReference>
<proteinExistence type="predicted"/>
<gene>
    <name evidence="3" type="ORF">FB564_3287</name>
    <name evidence="2" type="ORF">Sar04_33680</name>
</gene>
<name>A0A542XQL8_SALAC</name>
<evidence type="ECO:0000313" key="3">
    <source>
        <dbReference type="EMBL" id="TQL38110.1"/>
    </source>
</evidence>
<dbReference type="EMBL" id="VFOL01000001">
    <property type="protein sequence ID" value="TQL38110.1"/>
    <property type="molecule type" value="Genomic_DNA"/>
</dbReference>